<feature type="non-terminal residue" evidence="1">
    <location>
        <position position="332"/>
    </location>
</feature>
<reference evidence="2" key="1">
    <citation type="journal article" date="2018" name="Nat. Microbiol.">
        <title>Leveraging single-cell genomics to expand the fungal tree of life.</title>
        <authorList>
            <person name="Ahrendt S.R."/>
            <person name="Quandt C.A."/>
            <person name="Ciobanu D."/>
            <person name="Clum A."/>
            <person name="Salamov A."/>
            <person name="Andreopoulos B."/>
            <person name="Cheng J.F."/>
            <person name="Woyke T."/>
            <person name="Pelin A."/>
            <person name="Henrissat B."/>
            <person name="Reynolds N.K."/>
            <person name="Benny G.L."/>
            <person name="Smith M.E."/>
            <person name="James T.Y."/>
            <person name="Grigoriev I.V."/>
        </authorList>
    </citation>
    <scope>NUCLEOTIDE SEQUENCE [LARGE SCALE GENOMIC DNA]</scope>
    <source>
        <strain evidence="2">CSF55</strain>
    </source>
</reference>
<dbReference type="Proteomes" id="UP000281549">
    <property type="component" value="Unassembled WGS sequence"/>
</dbReference>
<proteinExistence type="predicted"/>
<gene>
    <name evidence="1" type="ORF">ROZALSC1DRAFT_24501</name>
</gene>
<dbReference type="EMBL" id="ML006004">
    <property type="protein sequence ID" value="RKP17144.1"/>
    <property type="molecule type" value="Genomic_DNA"/>
</dbReference>
<dbReference type="AlphaFoldDB" id="A0A4P9YDD7"/>
<sequence length="332" mass="39068">MRDPHRQSHQGVEPCLTLKPRKIRIHGWGSNHAPRQSFSFSIENALKFRSNLFLYARDVEPELFNEISLLDSLIEENLSKNDKISLRDPLAILSSFSFVNFLECSEFEKDSTPFILQKLILNKQDEISEIDLSRREIMFAKFNLQFQKLLKFKPFDYSGYLEKFEIQKFDKINLMLSSLAEESNLSVDDFFSLSCLELKHLALKSFLKKPFNDSIFRFCFSEISESNCFNLFNLLYSIYLEKYSIKELNEKELKEIDLDLNFSDLIVNSEYFEKAMIGYLLVKNTTNIHHWITIKNEKDLTIDPLLFKIFTNKSLDSMIVGFLLLFDILEDK</sequence>
<protein>
    <submittedName>
        <fullName evidence="1">Uncharacterized protein</fullName>
    </submittedName>
</protein>
<accession>A0A4P9YDD7</accession>
<organism evidence="1 2">
    <name type="scientific">Rozella allomycis (strain CSF55)</name>
    <dbReference type="NCBI Taxonomy" id="988480"/>
    <lineage>
        <taxon>Eukaryota</taxon>
        <taxon>Fungi</taxon>
        <taxon>Fungi incertae sedis</taxon>
        <taxon>Cryptomycota</taxon>
        <taxon>Cryptomycota incertae sedis</taxon>
        <taxon>Rozella</taxon>
    </lineage>
</organism>
<name>A0A4P9YDD7_ROZAC</name>
<evidence type="ECO:0000313" key="1">
    <source>
        <dbReference type="EMBL" id="RKP17144.1"/>
    </source>
</evidence>
<evidence type="ECO:0000313" key="2">
    <source>
        <dbReference type="Proteomes" id="UP000281549"/>
    </source>
</evidence>